<sequence length="225" mass="25371">MALLLTSIIIVGTILLVRRGNNTNTQEETTQTVTLPEYESTDSTTAFAAMLIAAKEWASDVKIVTCYGSVYPYTKDSLTYYIGGTDGKSPAWGCEIYSKKLNQDTTVSWERGTVSVKEAYVTWGIAEYEENPDARDFFTLTDFLNSKDIYDILISSGLDFKNDYITYNLGMYNALDIYGNTPVWQINEYSRSVFDDPTDIYSQGKMVKIYYLNASDGSLLKMENL</sequence>
<evidence type="ECO:0000313" key="2">
    <source>
        <dbReference type="Proteomes" id="UP000034952"/>
    </source>
</evidence>
<proteinExistence type="predicted"/>
<evidence type="ECO:0000313" key="1">
    <source>
        <dbReference type="EMBL" id="KKP65526.1"/>
    </source>
</evidence>
<dbReference type="Proteomes" id="UP000034952">
    <property type="component" value="Unassembled WGS sequence"/>
</dbReference>
<dbReference type="EMBL" id="LBPY01000026">
    <property type="protein sequence ID" value="KKP65526.1"/>
    <property type="molecule type" value="Genomic_DNA"/>
</dbReference>
<dbReference type="AlphaFoldDB" id="A0A0G0BPE7"/>
<reference evidence="1 2" key="1">
    <citation type="journal article" date="2015" name="Nature">
        <title>rRNA introns, odd ribosomes, and small enigmatic genomes across a large radiation of phyla.</title>
        <authorList>
            <person name="Brown C.T."/>
            <person name="Hug L.A."/>
            <person name="Thomas B.C."/>
            <person name="Sharon I."/>
            <person name="Castelle C.J."/>
            <person name="Singh A."/>
            <person name="Wilkins M.J."/>
            <person name="Williams K.H."/>
            <person name="Banfield J.F."/>
        </authorList>
    </citation>
    <scope>NUCLEOTIDE SEQUENCE [LARGE SCALE GENOMIC DNA]</scope>
</reference>
<accession>A0A0G0BPE7</accession>
<name>A0A0G0BPE7_9BACT</name>
<gene>
    <name evidence="1" type="ORF">UR64_C0026G0010</name>
</gene>
<organism evidence="1 2">
    <name type="scientific">Candidatus Nomurabacteria bacterium GW2011_GWE1_35_16</name>
    <dbReference type="NCBI Taxonomy" id="1618761"/>
    <lineage>
        <taxon>Bacteria</taxon>
        <taxon>Candidatus Nomuraibacteriota</taxon>
    </lineage>
</organism>
<comment type="caution">
    <text evidence="1">The sequence shown here is derived from an EMBL/GenBank/DDBJ whole genome shotgun (WGS) entry which is preliminary data.</text>
</comment>
<protein>
    <submittedName>
        <fullName evidence="1">Uncharacterized protein</fullName>
    </submittedName>
</protein>